<keyword evidence="2" id="KW-0732">Signal</keyword>
<feature type="region of interest" description="Disordered" evidence="1">
    <location>
        <begin position="1206"/>
        <end position="1258"/>
    </location>
</feature>
<evidence type="ECO:0000256" key="1">
    <source>
        <dbReference type="SAM" id="MobiDB-lite"/>
    </source>
</evidence>
<feature type="region of interest" description="Disordered" evidence="1">
    <location>
        <begin position="1275"/>
        <end position="1362"/>
    </location>
</feature>
<organism evidence="4 5">
    <name type="scientific">Rosistilla oblonga</name>
    <dbReference type="NCBI Taxonomy" id="2527990"/>
    <lineage>
        <taxon>Bacteria</taxon>
        <taxon>Pseudomonadati</taxon>
        <taxon>Planctomycetota</taxon>
        <taxon>Planctomycetia</taxon>
        <taxon>Pirellulales</taxon>
        <taxon>Pirellulaceae</taxon>
        <taxon>Rosistilla</taxon>
    </lineage>
</organism>
<dbReference type="RefSeq" id="WP_145286470.1">
    <property type="nucleotide sequence ID" value="NZ_CP036318.1"/>
</dbReference>
<evidence type="ECO:0000256" key="2">
    <source>
        <dbReference type="SAM" id="SignalP"/>
    </source>
</evidence>
<feature type="compositionally biased region" description="Basic and acidic residues" evidence="1">
    <location>
        <begin position="1299"/>
        <end position="1312"/>
    </location>
</feature>
<name>A0A518IVX4_9BACT</name>
<dbReference type="InterPro" id="IPR003790">
    <property type="entry name" value="GHL10"/>
</dbReference>
<dbReference type="EMBL" id="CP036318">
    <property type="protein sequence ID" value="QDV57236.1"/>
    <property type="molecule type" value="Genomic_DNA"/>
</dbReference>
<evidence type="ECO:0000259" key="3">
    <source>
        <dbReference type="Pfam" id="PF02638"/>
    </source>
</evidence>
<keyword evidence="5" id="KW-1185">Reference proteome</keyword>
<dbReference type="Pfam" id="PF02638">
    <property type="entry name" value="GHL10"/>
    <property type="match status" value="1"/>
</dbReference>
<feature type="domain" description="Glycosyl hydrolase-like 10" evidence="3">
    <location>
        <begin position="489"/>
        <end position="708"/>
    </location>
</feature>
<feature type="compositionally biased region" description="Basic and acidic residues" evidence="1">
    <location>
        <begin position="1326"/>
        <end position="1350"/>
    </location>
</feature>
<reference evidence="4 5" key="1">
    <citation type="submission" date="2019-02" db="EMBL/GenBank/DDBJ databases">
        <title>Deep-cultivation of Planctomycetes and their phenomic and genomic characterization uncovers novel biology.</title>
        <authorList>
            <person name="Wiegand S."/>
            <person name="Jogler M."/>
            <person name="Boedeker C."/>
            <person name="Pinto D."/>
            <person name="Vollmers J."/>
            <person name="Rivas-Marin E."/>
            <person name="Kohn T."/>
            <person name="Peeters S.H."/>
            <person name="Heuer A."/>
            <person name="Rast P."/>
            <person name="Oberbeckmann S."/>
            <person name="Bunk B."/>
            <person name="Jeske O."/>
            <person name="Meyerdierks A."/>
            <person name="Storesund J.E."/>
            <person name="Kallscheuer N."/>
            <person name="Luecker S."/>
            <person name="Lage O.M."/>
            <person name="Pohl T."/>
            <person name="Merkel B.J."/>
            <person name="Hornburger P."/>
            <person name="Mueller R.-W."/>
            <person name="Bruemmer F."/>
            <person name="Labrenz M."/>
            <person name="Spormann A.M."/>
            <person name="Op den Camp H."/>
            <person name="Overmann J."/>
            <person name="Amann R."/>
            <person name="Jetten M.S.M."/>
            <person name="Mascher T."/>
            <person name="Medema M.H."/>
            <person name="Devos D.P."/>
            <person name="Kaster A.-K."/>
            <person name="Ovreas L."/>
            <person name="Rohde M."/>
            <person name="Galperin M.Y."/>
            <person name="Jogler C."/>
        </authorList>
    </citation>
    <scope>NUCLEOTIDE SEQUENCE [LARGE SCALE GENOMIC DNA]</scope>
    <source>
        <strain evidence="4 5">Mal33</strain>
    </source>
</reference>
<protein>
    <recommendedName>
        <fullName evidence="3">Glycosyl hydrolase-like 10 domain-containing protein</fullName>
    </recommendedName>
</protein>
<accession>A0A518IVX4</accession>
<evidence type="ECO:0000313" key="5">
    <source>
        <dbReference type="Proteomes" id="UP000316770"/>
    </source>
</evidence>
<evidence type="ECO:0000313" key="4">
    <source>
        <dbReference type="EMBL" id="QDV57236.1"/>
    </source>
</evidence>
<feature type="chain" id="PRO_5021792100" description="Glycosyl hydrolase-like 10 domain-containing protein" evidence="2">
    <location>
        <begin position="25"/>
        <end position="1362"/>
    </location>
</feature>
<dbReference type="Proteomes" id="UP000316770">
    <property type="component" value="Chromosome"/>
</dbReference>
<proteinExistence type="predicted"/>
<sequence precursor="true">MNQLFQITRLLIIALLIGRSAAFADPPVRVAQHKVSAAPFQQVRQQRQAAADAVRSVGFQRVWIQWESDQPQRVTGKFALRGSEILNFTRLGTAGDEVASVQQAGDEIDIFAAAAHTRGGFVFESDLTAETTLLFGLQGDQAAEDAAETQRIALASLGEQPLIIELPGALRVSAHVEPVPTKLIYPRNHLIFQPGEMFQFEALLDEVPTRANAQMRFTAKLTPARGGESLSEVVQEITTDALGQFQDLREFAIPLPETEGAYEIDLQIASVGGSRGGSILHSRRRVQLLVLEEGSPLTEVVDTTTWELLQEVDLEQLAAVDNSMRKSDADRGGRHTTTRAVRIEGADAGEPHILELVCQGSEPAEYQVSVLRVDAGDANTMVESAFRIDERSGKVTNHQLVFWPGAGEVGIEVTRRSDSSQASATQMKVYAGPETLPAVNSRGVSGQRVVAAFLDSPEMGLRFGATQVQTPAAADLKDWQYYLESTARQAQLLNNAGYSAAMITVAGGGGSIYPSNLIEPSVLFDNGEQFPDGGGSPRKDVLELLFQMYDRHQMVLIPTVRFDFPLAGLEAQILAGDHSLRLRNDQHETWWEASPTSPPQGPYYNPAHPDVQAAIRQIVQELVDGYSRHPSFGGVAVVIDEQTYLQFPGERWGCDPAAHDRAVALQKPEQRDAKADSLSDEELRSWRDVQLGLLLAGLGESLAANKSNHKLFVIDRTGQPTAAHRELRQAFTDSQTKLPGVVWIGDSEAGAGSTRQAGGDVVDEEEQLLQPVRLAKQVGLLLSPEQPVQIVGAAGRSDWIRQFAASDADWVVHPLPDLSLGQIEARRNLFTAIGALPSGRFEPADSSKTDDPTVMVRTAASTVARYGYVVNNSAWSTDVLIEFDDLDGAEVQTASDATTAALDENTWQVRVAPFDIVSFRVPKADVQIRDWSMQRDRVASKQMRQWLATLKRHLDAAKNLQLEEASLLPNADLSESDSNGQVVGWELARGAGMRLRLENDDSQSDKSLLILTEPPLGWPTPPIGWARSKPFAAPESGRMLCIARVRAEDDFATTRLKMVVSGQIGEQTYQESIWIDSSVPESVRDEHDIPTDTPYRQAGFQILEIPTERESSLQVRFEVHGGGRVWVDHVTIYDRFLTSEEIADLESRHDVALAGVESSEFGPYLQLKRSQESDRLLNQTPVVLAKTELPAGESASGATASISDAGRSLATMPPGEVADASSQVPQLDRVPPGGSSRRTNAMAATRKTKASSQSQDRRASALAILDDLELGMIGSEPTAAPTRPQVFKPAKAVAPSKQSESRDQASDGKPEAKPSLGRRIVNWFRGDSDRDNPQPSPQKDREADGKKTERVSGFQIWNSRKR</sequence>
<feature type="signal peptide" evidence="2">
    <location>
        <begin position="1"/>
        <end position="24"/>
    </location>
</feature>
<gene>
    <name evidence="4" type="ORF">Mal33_32400</name>
</gene>